<dbReference type="PANTHER" id="PTHR34580">
    <property type="match status" value="1"/>
</dbReference>
<dbReference type="Pfam" id="PF25583">
    <property type="entry name" value="WCX"/>
    <property type="match status" value="1"/>
</dbReference>
<dbReference type="Gene3D" id="1.10.10.10">
    <property type="entry name" value="Winged helix-like DNA-binding domain superfamily/Winged helix DNA-binding domain"/>
    <property type="match status" value="1"/>
</dbReference>
<dbReference type="PROSITE" id="PS51000">
    <property type="entry name" value="HTH_DEOR_2"/>
    <property type="match status" value="1"/>
</dbReference>
<dbReference type="InterPro" id="IPR026881">
    <property type="entry name" value="WYL_dom"/>
</dbReference>
<evidence type="ECO:0000256" key="3">
    <source>
        <dbReference type="SAM" id="MobiDB-lite"/>
    </source>
</evidence>
<dbReference type="Pfam" id="PF13280">
    <property type="entry name" value="WYL"/>
    <property type="match status" value="1"/>
</dbReference>
<dbReference type="SUPFAM" id="SSF46785">
    <property type="entry name" value="Winged helix' DNA-binding domain"/>
    <property type="match status" value="1"/>
</dbReference>
<gene>
    <name evidence="5" type="ORF">GTW20_08065</name>
</gene>
<proteinExistence type="predicted"/>
<dbReference type="Proteomes" id="UP000467124">
    <property type="component" value="Unassembled WGS sequence"/>
</dbReference>
<evidence type="ECO:0000259" key="4">
    <source>
        <dbReference type="PROSITE" id="PS51000"/>
    </source>
</evidence>
<organism evidence="5 6">
    <name type="scientific">Nocardiopsis alba</name>
    <dbReference type="NCBI Taxonomy" id="53437"/>
    <lineage>
        <taxon>Bacteria</taxon>
        <taxon>Bacillati</taxon>
        <taxon>Actinomycetota</taxon>
        <taxon>Actinomycetes</taxon>
        <taxon>Streptosporangiales</taxon>
        <taxon>Nocardiopsidaceae</taxon>
        <taxon>Nocardiopsis</taxon>
    </lineage>
</organism>
<reference evidence="5 6" key="1">
    <citation type="journal article" date="2019" name="Nat. Commun.">
        <title>The antimicrobial potential of Streptomyces from insect microbiomes.</title>
        <authorList>
            <person name="Chevrette M.G."/>
            <person name="Carlson C.M."/>
            <person name="Ortega H.E."/>
            <person name="Thomas C."/>
            <person name="Ananiev G.E."/>
            <person name="Barns K.J."/>
            <person name="Book A.J."/>
            <person name="Cagnazzo J."/>
            <person name="Carlos C."/>
            <person name="Flanigan W."/>
            <person name="Grubbs K.J."/>
            <person name="Horn H.A."/>
            <person name="Hoffmann F.M."/>
            <person name="Klassen J.L."/>
            <person name="Knack J.J."/>
            <person name="Lewin G.R."/>
            <person name="McDonald B.R."/>
            <person name="Muller L."/>
            <person name="Melo W.G.P."/>
            <person name="Pinto-Tomas A.A."/>
            <person name="Schmitz A."/>
            <person name="Wendt-Pienkowski E."/>
            <person name="Wildman S."/>
            <person name="Zhao M."/>
            <person name="Zhang F."/>
            <person name="Bugni T.S."/>
            <person name="Andes D.R."/>
            <person name="Pupo M.T."/>
            <person name="Currie C.R."/>
        </authorList>
    </citation>
    <scope>NUCLEOTIDE SEQUENCE [LARGE SCALE GENOMIC DNA]</scope>
    <source>
        <strain evidence="5 6">SID5840</strain>
    </source>
</reference>
<keyword evidence="2" id="KW-0804">Transcription</keyword>
<dbReference type="GO" id="GO:0003700">
    <property type="term" value="F:DNA-binding transcription factor activity"/>
    <property type="evidence" value="ECO:0007669"/>
    <property type="project" value="InterPro"/>
</dbReference>
<dbReference type="InterPro" id="IPR001034">
    <property type="entry name" value="DeoR_HTH"/>
</dbReference>
<sequence>MRADRLVSLILLLQNRGRMTADRLAAELEVSVRTVYRDVEALGTAGVPVIADRGPEGGYRLMEGYRTRLTGLTGAEADSLFLLGAPSAARDLGLDAVLATARHKLRAALPAPLAERAERVRDRFHLDAPGWFRDAEEVPLLAEVTEGVWERRVLRVLYRRRNTEVERELWPLGVVLKGGTWYLVASVEAGDERAVRTYRVSRLSSVETTGEVFERPTGFDLVSYWEESARRLEGSVLRGRARLRISPRERELLPMRFGAVGVRALKGAGPPDERGWVEVEMEVETLAVAVGDLLRMGTGAEVLGPEELRRAVADEVAALGRLYEGRDRGGGGDRGGPVWLREMSGSSGLA</sequence>
<dbReference type="InterPro" id="IPR057727">
    <property type="entry name" value="WCX_dom"/>
</dbReference>
<dbReference type="RefSeq" id="WP_161110642.1">
    <property type="nucleotide sequence ID" value="NZ_JBHYPC010000006.1"/>
</dbReference>
<accession>A0A7K2IQZ3</accession>
<dbReference type="InterPro" id="IPR013196">
    <property type="entry name" value="HTH_11"/>
</dbReference>
<comment type="caution">
    <text evidence="5">The sequence shown here is derived from an EMBL/GenBank/DDBJ whole genome shotgun (WGS) entry which is preliminary data.</text>
</comment>
<feature type="region of interest" description="Disordered" evidence="3">
    <location>
        <begin position="326"/>
        <end position="350"/>
    </location>
</feature>
<dbReference type="AlphaFoldDB" id="A0A7K2IQZ3"/>
<dbReference type="InterPro" id="IPR051534">
    <property type="entry name" value="CBASS_pafABC_assoc_protein"/>
</dbReference>
<feature type="domain" description="HTH deoR-type" evidence="4">
    <location>
        <begin position="2"/>
        <end position="75"/>
    </location>
</feature>
<dbReference type="EMBL" id="WWHY01000001">
    <property type="protein sequence ID" value="MYR32224.1"/>
    <property type="molecule type" value="Genomic_DNA"/>
</dbReference>
<evidence type="ECO:0000313" key="5">
    <source>
        <dbReference type="EMBL" id="MYR32224.1"/>
    </source>
</evidence>
<dbReference type="PROSITE" id="PS52050">
    <property type="entry name" value="WYL"/>
    <property type="match status" value="1"/>
</dbReference>
<protein>
    <submittedName>
        <fullName evidence="5">WYL domain-containing protein</fullName>
    </submittedName>
</protein>
<name>A0A7K2IQZ3_9ACTN</name>
<dbReference type="PANTHER" id="PTHR34580:SF1">
    <property type="entry name" value="PROTEIN PAFC"/>
    <property type="match status" value="1"/>
</dbReference>
<dbReference type="InterPro" id="IPR036388">
    <property type="entry name" value="WH-like_DNA-bd_sf"/>
</dbReference>
<evidence type="ECO:0000313" key="6">
    <source>
        <dbReference type="Proteomes" id="UP000467124"/>
    </source>
</evidence>
<dbReference type="InterPro" id="IPR036390">
    <property type="entry name" value="WH_DNA-bd_sf"/>
</dbReference>
<dbReference type="Pfam" id="PF08279">
    <property type="entry name" value="HTH_11"/>
    <property type="match status" value="1"/>
</dbReference>
<keyword evidence="1" id="KW-0805">Transcription regulation</keyword>
<evidence type="ECO:0000256" key="2">
    <source>
        <dbReference type="ARBA" id="ARBA00023163"/>
    </source>
</evidence>
<evidence type="ECO:0000256" key="1">
    <source>
        <dbReference type="ARBA" id="ARBA00023015"/>
    </source>
</evidence>